<dbReference type="PROSITE" id="PS50931">
    <property type="entry name" value="HTH_LYSR"/>
    <property type="match status" value="1"/>
</dbReference>
<dbReference type="InterPro" id="IPR000847">
    <property type="entry name" value="LysR_HTH_N"/>
</dbReference>
<keyword evidence="4" id="KW-0804">Transcription</keyword>
<dbReference type="InterPro" id="IPR036388">
    <property type="entry name" value="WH-like_DNA-bd_sf"/>
</dbReference>
<dbReference type="PANTHER" id="PTHR30537:SF5">
    <property type="entry name" value="HTH-TYPE TRANSCRIPTIONAL ACTIVATOR TTDR-RELATED"/>
    <property type="match status" value="1"/>
</dbReference>
<geneLocation type="plasmid" evidence="6 7">
    <name>unnamed1</name>
</geneLocation>
<gene>
    <name evidence="6" type="ORF">HUK68_22235</name>
</gene>
<dbReference type="InterPro" id="IPR036390">
    <property type="entry name" value="WH_DNA-bd_sf"/>
</dbReference>
<evidence type="ECO:0000256" key="1">
    <source>
        <dbReference type="ARBA" id="ARBA00009437"/>
    </source>
</evidence>
<dbReference type="SUPFAM" id="SSF46785">
    <property type="entry name" value="Winged helix' DNA-binding domain"/>
    <property type="match status" value="1"/>
</dbReference>
<evidence type="ECO:0000259" key="5">
    <source>
        <dbReference type="PROSITE" id="PS50931"/>
    </source>
</evidence>
<evidence type="ECO:0000256" key="2">
    <source>
        <dbReference type="ARBA" id="ARBA00023015"/>
    </source>
</evidence>
<organism evidence="6 7">
    <name type="scientific">Comamonas antarctica</name>
    <dbReference type="NCBI Taxonomy" id="2743470"/>
    <lineage>
        <taxon>Bacteria</taxon>
        <taxon>Pseudomonadati</taxon>
        <taxon>Pseudomonadota</taxon>
        <taxon>Betaproteobacteria</taxon>
        <taxon>Burkholderiales</taxon>
        <taxon>Comamonadaceae</taxon>
        <taxon>Comamonas</taxon>
    </lineage>
</organism>
<dbReference type="RefSeq" id="WP_175506413.1">
    <property type="nucleotide sequence ID" value="NZ_CP054841.1"/>
</dbReference>
<dbReference type="Pfam" id="PF03466">
    <property type="entry name" value="LysR_substrate"/>
    <property type="match status" value="1"/>
</dbReference>
<dbReference type="CDD" id="cd08422">
    <property type="entry name" value="PBP2_CrgA_like"/>
    <property type="match status" value="1"/>
</dbReference>
<dbReference type="EMBL" id="CP054841">
    <property type="protein sequence ID" value="QKV55627.1"/>
    <property type="molecule type" value="Genomic_DNA"/>
</dbReference>
<sequence>MLDRFTSMRVFIEAATHASLSAAGRVLGLSPAMATRHLDALEARLGVKLLHRTTRRLTLTDAGIDYLATSRRILQELGEAESEIAAQRTEAAGRLRINLPLSFGTRFIAPLLPAFCDRYPQVEIELGLSDAQQDLIEGGWDLALRIGHLADSALKARRLADCPMLICAAPAYLARHGTPRRVAELSAHNCLSYTLSPLQGRGTWAFGAAGAIQVPVQGNLKANNGDALLAAAIGGQGVIYQPRFIVGDALAAGALVALELDQPALDLGGLHVLFPADRRPPAKVRAMIDYLVESLGSAAADGTAVPPAAG</sequence>
<keyword evidence="7" id="KW-1185">Reference proteome</keyword>
<keyword evidence="2" id="KW-0805">Transcription regulation</keyword>
<dbReference type="Gene3D" id="3.40.190.290">
    <property type="match status" value="1"/>
</dbReference>
<dbReference type="PANTHER" id="PTHR30537">
    <property type="entry name" value="HTH-TYPE TRANSCRIPTIONAL REGULATOR"/>
    <property type="match status" value="1"/>
</dbReference>
<keyword evidence="3" id="KW-0238">DNA-binding</keyword>
<feature type="domain" description="HTH lysR-type" evidence="5">
    <location>
        <begin position="3"/>
        <end position="60"/>
    </location>
</feature>
<keyword evidence="6" id="KW-0614">Plasmid</keyword>
<dbReference type="Pfam" id="PF00126">
    <property type="entry name" value="HTH_1"/>
    <property type="match status" value="1"/>
</dbReference>
<proteinExistence type="inferred from homology"/>
<dbReference type="InterPro" id="IPR005119">
    <property type="entry name" value="LysR_subst-bd"/>
</dbReference>
<evidence type="ECO:0000313" key="6">
    <source>
        <dbReference type="EMBL" id="QKV55627.1"/>
    </source>
</evidence>
<dbReference type="GO" id="GO:0006351">
    <property type="term" value="P:DNA-templated transcription"/>
    <property type="evidence" value="ECO:0007669"/>
    <property type="project" value="TreeGrafter"/>
</dbReference>
<dbReference type="AlphaFoldDB" id="A0A6N1X8C4"/>
<protein>
    <submittedName>
        <fullName evidence="6">LysR family transcriptional regulator</fullName>
    </submittedName>
</protein>
<accession>A0A6N1X8C4</accession>
<dbReference type="GO" id="GO:0043565">
    <property type="term" value="F:sequence-specific DNA binding"/>
    <property type="evidence" value="ECO:0007669"/>
    <property type="project" value="TreeGrafter"/>
</dbReference>
<dbReference type="Proteomes" id="UP000509579">
    <property type="component" value="Plasmid unnamed1"/>
</dbReference>
<reference evidence="6 7" key="1">
    <citation type="submission" date="2020-06" db="EMBL/GenBank/DDBJ databases">
        <title>Acidovorax antarctica sp. nov., isolated from Corinth ice sheet soil, Antarctic Fields Peninsula.</title>
        <authorList>
            <person name="Xu Q."/>
            <person name="Peng F."/>
        </authorList>
    </citation>
    <scope>NUCLEOTIDE SEQUENCE [LARGE SCALE GENOMIC DNA]</scope>
    <source>
        <strain evidence="6 7">16-35-5</strain>
        <plasmid evidence="6 7">unnamed1</plasmid>
    </source>
</reference>
<dbReference type="GO" id="GO:0003700">
    <property type="term" value="F:DNA-binding transcription factor activity"/>
    <property type="evidence" value="ECO:0007669"/>
    <property type="project" value="InterPro"/>
</dbReference>
<dbReference type="KEGG" id="aant:HUK68_22235"/>
<dbReference type="InterPro" id="IPR058163">
    <property type="entry name" value="LysR-type_TF_proteobact-type"/>
</dbReference>
<dbReference type="FunFam" id="3.40.190.290:FF:000001">
    <property type="entry name" value="Transcriptional regulator, LysR family"/>
    <property type="match status" value="1"/>
</dbReference>
<evidence type="ECO:0000313" key="7">
    <source>
        <dbReference type="Proteomes" id="UP000509579"/>
    </source>
</evidence>
<dbReference type="Gene3D" id="1.10.10.10">
    <property type="entry name" value="Winged helix-like DNA-binding domain superfamily/Winged helix DNA-binding domain"/>
    <property type="match status" value="1"/>
</dbReference>
<evidence type="ECO:0000256" key="3">
    <source>
        <dbReference type="ARBA" id="ARBA00023125"/>
    </source>
</evidence>
<comment type="similarity">
    <text evidence="1">Belongs to the LysR transcriptional regulatory family.</text>
</comment>
<dbReference type="SUPFAM" id="SSF53850">
    <property type="entry name" value="Periplasmic binding protein-like II"/>
    <property type="match status" value="1"/>
</dbReference>
<dbReference type="FunFam" id="1.10.10.10:FF:000001">
    <property type="entry name" value="LysR family transcriptional regulator"/>
    <property type="match status" value="1"/>
</dbReference>
<evidence type="ECO:0000256" key="4">
    <source>
        <dbReference type="ARBA" id="ARBA00023163"/>
    </source>
</evidence>
<name>A0A6N1X8C4_9BURK</name>